<evidence type="ECO:0000256" key="7">
    <source>
        <dbReference type="ARBA" id="ARBA00022989"/>
    </source>
</evidence>
<dbReference type="InterPro" id="IPR040690">
    <property type="entry name" value="FtsX_ECD"/>
</dbReference>
<name>A0A1G2NH83_9BACT</name>
<organism evidence="14 15">
    <name type="scientific">Candidatus Taylorbacteria bacterium RIFCSPLOWO2_01_FULL_48_100</name>
    <dbReference type="NCBI Taxonomy" id="1802322"/>
    <lineage>
        <taxon>Bacteria</taxon>
        <taxon>Candidatus Tayloriibacteriota</taxon>
    </lineage>
</organism>
<dbReference type="AlphaFoldDB" id="A0A1G2NH83"/>
<evidence type="ECO:0000313" key="15">
    <source>
        <dbReference type="Proteomes" id="UP000177797"/>
    </source>
</evidence>
<evidence type="ECO:0000259" key="13">
    <source>
        <dbReference type="Pfam" id="PF18075"/>
    </source>
</evidence>
<accession>A0A1G2NH83</accession>
<evidence type="ECO:0000256" key="10">
    <source>
        <dbReference type="PIRNR" id="PIRNR003097"/>
    </source>
</evidence>
<feature type="domain" description="FtsX extracellular" evidence="13">
    <location>
        <begin position="61"/>
        <end position="146"/>
    </location>
</feature>
<dbReference type="InterPro" id="IPR003838">
    <property type="entry name" value="ABC3_permease_C"/>
</dbReference>
<dbReference type="GO" id="GO:0051301">
    <property type="term" value="P:cell division"/>
    <property type="evidence" value="ECO:0007669"/>
    <property type="project" value="UniProtKB-KW"/>
</dbReference>
<evidence type="ECO:0000259" key="12">
    <source>
        <dbReference type="Pfam" id="PF02687"/>
    </source>
</evidence>
<feature type="transmembrane region" description="Helical" evidence="11">
    <location>
        <begin position="21"/>
        <end position="48"/>
    </location>
</feature>
<feature type="transmembrane region" description="Helical" evidence="11">
    <location>
        <begin position="279"/>
        <end position="302"/>
    </location>
</feature>
<evidence type="ECO:0000256" key="11">
    <source>
        <dbReference type="SAM" id="Phobius"/>
    </source>
</evidence>
<dbReference type="Proteomes" id="UP000177797">
    <property type="component" value="Unassembled WGS sequence"/>
</dbReference>
<evidence type="ECO:0000256" key="1">
    <source>
        <dbReference type="ARBA" id="ARBA00004651"/>
    </source>
</evidence>
<evidence type="ECO:0000256" key="6">
    <source>
        <dbReference type="ARBA" id="ARBA00022692"/>
    </source>
</evidence>
<feature type="domain" description="ABC3 transporter permease C-terminal" evidence="12">
    <location>
        <begin position="187"/>
        <end position="307"/>
    </location>
</feature>
<dbReference type="PANTHER" id="PTHR47755">
    <property type="entry name" value="CELL DIVISION PROTEIN FTSX"/>
    <property type="match status" value="1"/>
</dbReference>
<keyword evidence="9 10" id="KW-0131">Cell cycle</keyword>
<evidence type="ECO:0000256" key="2">
    <source>
        <dbReference type="ARBA" id="ARBA00007379"/>
    </source>
</evidence>
<keyword evidence="5 10" id="KW-0132">Cell division</keyword>
<dbReference type="Pfam" id="PF18075">
    <property type="entry name" value="FtsX_ECD"/>
    <property type="match status" value="1"/>
</dbReference>
<evidence type="ECO:0000256" key="5">
    <source>
        <dbReference type="ARBA" id="ARBA00022618"/>
    </source>
</evidence>
<protein>
    <recommendedName>
        <fullName evidence="3 10">Cell division protein FtsX</fullName>
    </recommendedName>
</protein>
<evidence type="ECO:0000256" key="9">
    <source>
        <dbReference type="ARBA" id="ARBA00023306"/>
    </source>
</evidence>
<keyword evidence="7 11" id="KW-1133">Transmembrane helix</keyword>
<dbReference type="PANTHER" id="PTHR47755:SF1">
    <property type="entry name" value="CELL DIVISION PROTEIN FTSX"/>
    <property type="match status" value="1"/>
</dbReference>
<dbReference type="Pfam" id="PF02687">
    <property type="entry name" value="FtsX"/>
    <property type="match status" value="1"/>
</dbReference>
<keyword evidence="4 10" id="KW-1003">Cell membrane</keyword>
<keyword evidence="8 10" id="KW-0472">Membrane</keyword>
<dbReference type="GO" id="GO:0005886">
    <property type="term" value="C:plasma membrane"/>
    <property type="evidence" value="ECO:0007669"/>
    <property type="project" value="UniProtKB-SubCell"/>
</dbReference>
<dbReference type="InterPro" id="IPR004513">
    <property type="entry name" value="FtsX"/>
</dbReference>
<gene>
    <name evidence="14" type="ORF">A2938_02970</name>
</gene>
<dbReference type="Gene3D" id="3.30.70.3040">
    <property type="match status" value="1"/>
</dbReference>
<evidence type="ECO:0000313" key="14">
    <source>
        <dbReference type="EMBL" id="OHA34829.1"/>
    </source>
</evidence>
<dbReference type="PIRSF" id="PIRSF003097">
    <property type="entry name" value="FtsX"/>
    <property type="match status" value="1"/>
</dbReference>
<comment type="caution">
    <text evidence="14">The sequence shown here is derived from an EMBL/GenBank/DDBJ whole genome shotgun (WGS) entry which is preliminary data.</text>
</comment>
<comment type="subcellular location">
    <subcellularLocation>
        <location evidence="1">Cell membrane</location>
        <topology evidence="1">Multi-pass membrane protein</topology>
    </subcellularLocation>
</comment>
<keyword evidence="6 11" id="KW-0812">Transmembrane</keyword>
<sequence>MFWTNVKRILRTGWQHFMRNAFVSLSAVLIMSVTLLTIGAVAFTLALLDGSLREIERKIDLTVSFTTVAPENEILEIKSALESLPEVASVLYTTREQALDAFRARNQNDSLILQALNEIGDNPLGATLSVRAKNPSFYESIAKFLASDTALSPAKLSVIERVNYEDNRAVFERLSRFVSSAKQLGVAVSVILGLISVLIAFNTVRLIIYISRDEIAVMRLVGATSRFVRGPFVISGILYGLVAAALTLTLFFPLTYYLGDATEQFFSGVNLFHYYNTNFFEFLALIGGSGLIAGALSSWLAVRKYLNV</sequence>
<evidence type="ECO:0000256" key="8">
    <source>
        <dbReference type="ARBA" id="ARBA00023136"/>
    </source>
</evidence>
<feature type="transmembrane region" description="Helical" evidence="11">
    <location>
        <begin position="184"/>
        <end position="211"/>
    </location>
</feature>
<evidence type="ECO:0000256" key="3">
    <source>
        <dbReference type="ARBA" id="ARBA00021907"/>
    </source>
</evidence>
<dbReference type="EMBL" id="MHSA01000006">
    <property type="protein sequence ID" value="OHA34829.1"/>
    <property type="molecule type" value="Genomic_DNA"/>
</dbReference>
<proteinExistence type="inferred from homology"/>
<evidence type="ECO:0000256" key="4">
    <source>
        <dbReference type="ARBA" id="ARBA00022475"/>
    </source>
</evidence>
<reference evidence="14 15" key="1">
    <citation type="journal article" date="2016" name="Nat. Commun.">
        <title>Thousands of microbial genomes shed light on interconnected biogeochemical processes in an aquifer system.</title>
        <authorList>
            <person name="Anantharaman K."/>
            <person name="Brown C.T."/>
            <person name="Hug L.A."/>
            <person name="Sharon I."/>
            <person name="Castelle C.J."/>
            <person name="Probst A.J."/>
            <person name="Thomas B.C."/>
            <person name="Singh A."/>
            <person name="Wilkins M.J."/>
            <person name="Karaoz U."/>
            <person name="Brodie E.L."/>
            <person name="Williams K.H."/>
            <person name="Hubbard S.S."/>
            <person name="Banfield J.F."/>
        </authorList>
    </citation>
    <scope>NUCLEOTIDE SEQUENCE [LARGE SCALE GENOMIC DNA]</scope>
</reference>
<feature type="transmembrane region" description="Helical" evidence="11">
    <location>
        <begin position="232"/>
        <end position="259"/>
    </location>
</feature>
<comment type="similarity">
    <text evidence="2 10">Belongs to the ABC-4 integral membrane protein family. FtsX subfamily.</text>
</comment>